<evidence type="ECO:0000313" key="5">
    <source>
        <dbReference type="EMBL" id="MFD1234737.1"/>
    </source>
</evidence>
<evidence type="ECO:0000313" key="6">
    <source>
        <dbReference type="Proteomes" id="UP001597182"/>
    </source>
</evidence>
<dbReference type="InterPro" id="IPR002577">
    <property type="entry name" value="HTH_HxlR"/>
</dbReference>
<gene>
    <name evidence="5" type="ORF">ACFQ34_15710</name>
</gene>
<dbReference type="RefSeq" id="WP_346091362.1">
    <property type="nucleotide sequence ID" value="NZ_BAABKS010000022.1"/>
</dbReference>
<dbReference type="InterPro" id="IPR036390">
    <property type="entry name" value="WH_DNA-bd_sf"/>
</dbReference>
<dbReference type="Pfam" id="PF01638">
    <property type="entry name" value="HxlR"/>
    <property type="match status" value="1"/>
</dbReference>
<dbReference type="Gene3D" id="1.10.10.10">
    <property type="entry name" value="Winged helix-like DNA-binding domain superfamily/Winged helix DNA-binding domain"/>
    <property type="match status" value="1"/>
</dbReference>
<dbReference type="CDD" id="cd00090">
    <property type="entry name" value="HTH_ARSR"/>
    <property type="match status" value="1"/>
</dbReference>
<reference evidence="6" key="1">
    <citation type="journal article" date="2019" name="Int. J. Syst. Evol. Microbiol.">
        <title>The Global Catalogue of Microorganisms (GCM) 10K type strain sequencing project: providing services to taxonomists for standard genome sequencing and annotation.</title>
        <authorList>
            <consortium name="The Broad Institute Genomics Platform"/>
            <consortium name="The Broad Institute Genome Sequencing Center for Infectious Disease"/>
            <person name="Wu L."/>
            <person name="Ma J."/>
        </authorList>
    </citation>
    <scope>NUCLEOTIDE SEQUENCE [LARGE SCALE GENOMIC DNA]</scope>
    <source>
        <strain evidence="6">CCUG 49018</strain>
    </source>
</reference>
<evidence type="ECO:0000256" key="2">
    <source>
        <dbReference type="ARBA" id="ARBA00023125"/>
    </source>
</evidence>
<dbReference type="EMBL" id="JBHTMB010000140">
    <property type="protein sequence ID" value="MFD1234737.1"/>
    <property type="molecule type" value="Genomic_DNA"/>
</dbReference>
<dbReference type="InterPro" id="IPR011991">
    <property type="entry name" value="ArsR-like_HTH"/>
</dbReference>
<sequence>MSDALEILGDRYSLPILRELMYGFHRFTDLAALTGAPRTLLTGRLRRLEEAGAITRTQYSQHPPRFEYHLTAAGADLLPVILTLKEWGERHTGDHEAKTVFVHRCGAALHPVVTCGACREDVRPGEFVVEDGPGGGHPAATDGTDH</sequence>
<keyword evidence="2" id="KW-0238">DNA-binding</keyword>
<dbReference type="Proteomes" id="UP001597182">
    <property type="component" value="Unassembled WGS sequence"/>
</dbReference>
<dbReference type="PANTHER" id="PTHR33204:SF18">
    <property type="entry name" value="TRANSCRIPTIONAL REGULATORY PROTEIN"/>
    <property type="match status" value="1"/>
</dbReference>
<proteinExistence type="predicted"/>
<dbReference type="PANTHER" id="PTHR33204">
    <property type="entry name" value="TRANSCRIPTIONAL REGULATOR, MARR FAMILY"/>
    <property type="match status" value="1"/>
</dbReference>
<dbReference type="SUPFAM" id="SSF46785">
    <property type="entry name" value="Winged helix' DNA-binding domain"/>
    <property type="match status" value="1"/>
</dbReference>
<organism evidence="5 6">
    <name type="scientific">Pseudonocardia benzenivorans</name>
    <dbReference type="NCBI Taxonomy" id="228005"/>
    <lineage>
        <taxon>Bacteria</taxon>
        <taxon>Bacillati</taxon>
        <taxon>Actinomycetota</taxon>
        <taxon>Actinomycetes</taxon>
        <taxon>Pseudonocardiales</taxon>
        <taxon>Pseudonocardiaceae</taxon>
        <taxon>Pseudonocardia</taxon>
    </lineage>
</organism>
<evidence type="ECO:0000259" key="4">
    <source>
        <dbReference type="PROSITE" id="PS51118"/>
    </source>
</evidence>
<accession>A0ABW3VIA0</accession>
<dbReference type="PROSITE" id="PS51118">
    <property type="entry name" value="HTH_HXLR"/>
    <property type="match status" value="1"/>
</dbReference>
<evidence type="ECO:0000256" key="1">
    <source>
        <dbReference type="ARBA" id="ARBA00023015"/>
    </source>
</evidence>
<evidence type="ECO:0000256" key="3">
    <source>
        <dbReference type="ARBA" id="ARBA00023163"/>
    </source>
</evidence>
<feature type="domain" description="HTH hxlR-type" evidence="4">
    <location>
        <begin position="1"/>
        <end position="96"/>
    </location>
</feature>
<protein>
    <submittedName>
        <fullName evidence="5">Winged helix-turn-helix transcriptional regulator</fullName>
    </submittedName>
</protein>
<keyword evidence="6" id="KW-1185">Reference proteome</keyword>
<keyword evidence="3" id="KW-0804">Transcription</keyword>
<name>A0ABW3VIA0_9PSEU</name>
<comment type="caution">
    <text evidence="5">The sequence shown here is derived from an EMBL/GenBank/DDBJ whole genome shotgun (WGS) entry which is preliminary data.</text>
</comment>
<keyword evidence="1" id="KW-0805">Transcription regulation</keyword>
<dbReference type="InterPro" id="IPR036388">
    <property type="entry name" value="WH-like_DNA-bd_sf"/>
</dbReference>